<keyword evidence="3" id="KW-1185">Reference proteome</keyword>
<feature type="transmembrane region" description="Helical" evidence="1">
    <location>
        <begin position="36"/>
        <end position="56"/>
    </location>
</feature>
<protein>
    <submittedName>
        <fullName evidence="2">Uncharacterized protein</fullName>
    </submittedName>
</protein>
<keyword evidence="1" id="KW-0472">Membrane</keyword>
<dbReference type="EMBL" id="WNXD01000001">
    <property type="protein sequence ID" value="MBB2144229.1"/>
    <property type="molecule type" value="Genomic_DNA"/>
</dbReference>
<gene>
    <name evidence="2" type="ORF">GM921_01915</name>
</gene>
<feature type="transmembrane region" description="Helical" evidence="1">
    <location>
        <begin position="68"/>
        <end position="85"/>
    </location>
</feature>
<keyword evidence="1" id="KW-1133">Transmembrane helix</keyword>
<evidence type="ECO:0000313" key="3">
    <source>
        <dbReference type="Proteomes" id="UP000601055"/>
    </source>
</evidence>
<accession>A0A923DUQ3</accession>
<organism evidence="2 3">
    <name type="scientific">Pedobacter planticolens</name>
    <dbReference type="NCBI Taxonomy" id="2679964"/>
    <lineage>
        <taxon>Bacteria</taxon>
        <taxon>Pseudomonadati</taxon>
        <taxon>Bacteroidota</taxon>
        <taxon>Sphingobacteriia</taxon>
        <taxon>Sphingobacteriales</taxon>
        <taxon>Sphingobacteriaceae</taxon>
        <taxon>Pedobacter</taxon>
    </lineage>
</organism>
<dbReference type="RefSeq" id="WP_182920924.1">
    <property type="nucleotide sequence ID" value="NZ_WNXD01000001.1"/>
</dbReference>
<proteinExistence type="predicted"/>
<keyword evidence="1" id="KW-0812">Transmembrane</keyword>
<evidence type="ECO:0000313" key="2">
    <source>
        <dbReference type="EMBL" id="MBB2144229.1"/>
    </source>
</evidence>
<dbReference type="AlphaFoldDB" id="A0A923DUQ3"/>
<dbReference type="Proteomes" id="UP000601055">
    <property type="component" value="Unassembled WGS sequence"/>
</dbReference>
<comment type="caution">
    <text evidence="2">The sequence shown here is derived from an EMBL/GenBank/DDBJ whole genome shotgun (WGS) entry which is preliminary data.</text>
</comment>
<name>A0A923DUQ3_9SPHI</name>
<sequence length="87" mass="9959">MKLRLTPLNIVTALSFALLVISIFQAKTAGQHFDMTAFYKFLLGCLVVVSFVSDLIFRFTLKDLKRIWIIELVFIVLTAILILILQK</sequence>
<evidence type="ECO:0000256" key="1">
    <source>
        <dbReference type="SAM" id="Phobius"/>
    </source>
</evidence>
<reference evidence="2" key="1">
    <citation type="submission" date="2019-11" db="EMBL/GenBank/DDBJ databases">
        <title>Description of Pedobacter sp. LMG 31464T.</title>
        <authorList>
            <person name="Carlier A."/>
            <person name="Qi S."/>
            <person name="Vandamme P."/>
        </authorList>
    </citation>
    <scope>NUCLEOTIDE SEQUENCE</scope>
    <source>
        <strain evidence="2">LMG 31464</strain>
    </source>
</reference>